<evidence type="ECO:0000256" key="3">
    <source>
        <dbReference type="ARBA" id="ARBA00022989"/>
    </source>
</evidence>
<protein>
    <recommendedName>
        <fullName evidence="6">Yip1 domain-containing protein</fullName>
    </recommendedName>
</protein>
<feature type="transmembrane region" description="Helical" evidence="5">
    <location>
        <begin position="105"/>
        <end position="133"/>
    </location>
</feature>
<proteinExistence type="predicted"/>
<dbReference type="Proteomes" id="UP000242662">
    <property type="component" value="Unassembled WGS sequence"/>
</dbReference>
<keyword evidence="2 5" id="KW-0812">Transmembrane</keyword>
<dbReference type="EMBL" id="FMYM01000013">
    <property type="protein sequence ID" value="SDC70307.1"/>
    <property type="molecule type" value="Genomic_DNA"/>
</dbReference>
<evidence type="ECO:0000256" key="4">
    <source>
        <dbReference type="ARBA" id="ARBA00023136"/>
    </source>
</evidence>
<evidence type="ECO:0000313" key="8">
    <source>
        <dbReference type="Proteomes" id="UP000242662"/>
    </source>
</evidence>
<comment type="subcellular location">
    <subcellularLocation>
        <location evidence="1">Membrane</location>
        <topology evidence="1">Multi-pass membrane protein</topology>
    </subcellularLocation>
</comment>
<name>A0A1G6NSQ5_9BACI</name>
<feature type="transmembrane region" description="Helical" evidence="5">
    <location>
        <begin position="30"/>
        <end position="49"/>
    </location>
</feature>
<evidence type="ECO:0000256" key="2">
    <source>
        <dbReference type="ARBA" id="ARBA00022692"/>
    </source>
</evidence>
<feature type="domain" description="Yip1" evidence="6">
    <location>
        <begin position="10"/>
        <end position="193"/>
    </location>
</feature>
<dbReference type="InterPro" id="IPR006977">
    <property type="entry name" value="Yip1_dom"/>
</dbReference>
<organism evidence="7 8">
    <name type="scientific">Shouchella lonarensis</name>
    <dbReference type="NCBI Taxonomy" id="1464122"/>
    <lineage>
        <taxon>Bacteria</taxon>
        <taxon>Bacillati</taxon>
        <taxon>Bacillota</taxon>
        <taxon>Bacilli</taxon>
        <taxon>Bacillales</taxon>
        <taxon>Bacillaceae</taxon>
        <taxon>Shouchella</taxon>
    </lineage>
</organism>
<dbReference type="Pfam" id="PF04893">
    <property type="entry name" value="Yip1"/>
    <property type="match status" value="1"/>
</dbReference>
<keyword evidence="3 5" id="KW-1133">Transmembrane helix</keyword>
<keyword evidence="4 5" id="KW-0472">Membrane</keyword>
<evidence type="ECO:0000259" key="6">
    <source>
        <dbReference type="Pfam" id="PF04893"/>
    </source>
</evidence>
<dbReference type="AlphaFoldDB" id="A0A1G6NSQ5"/>
<feature type="transmembrane region" description="Helical" evidence="5">
    <location>
        <begin position="145"/>
        <end position="165"/>
    </location>
</feature>
<evidence type="ECO:0000256" key="5">
    <source>
        <dbReference type="SAM" id="Phobius"/>
    </source>
</evidence>
<accession>A0A1G6NSQ5</accession>
<keyword evidence="8" id="KW-1185">Reference proteome</keyword>
<dbReference type="STRING" id="1464122.SAMN05421737_11341"/>
<evidence type="ECO:0000256" key="1">
    <source>
        <dbReference type="ARBA" id="ARBA00004141"/>
    </source>
</evidence>
<reference evidence="8" key="1">
    <citation type="submission" date="2016-09" db="EMBL/GenBank/DDBJ databases">
        <authorList>
            <person name="Varghese N."/>
            <person name="Submissions S."/>
        </authorList>
    </citation>
    <scope>NUCLEOTIDE SEQUENCE [LARGE SCALE GENOMIC DNA]</scope>
    <source>
        <strain evidence="8">25nlg</strain>
    </source>
</reference>
<gene>
    <name evidence="7" type="ORF">SAMN05421737_11341</name>
</gene>
<feature type="transmembrane region" description="Helical" evidence="5">
    <location>
        <begin position="177"/>
        <end position="201"/>
    </location>
</feature>
<dbReference type="OrthoDB" id="2987623at2"/>
<dbReference type="GO" id="GO:0016020">
    <property type="term" value="C:membrane"/>
    <property type="evidence" value="ECO:0007669"/>
    <property type="project" value="UniProtKB-SubCell"/>
</dbReference>
<evidence type="ECO:0000313" key="7">
    <source>
        <dbReference type="EMBL" id="SDC70307.1"/>
    </source>
</evidence>
<feature type="transmembrane region" description="Helical" evidence="5">
    <location>
        <begin position="61"/>
        <end position="85"/>
    </location>
</feature>
<sequence>MHTPNPWTYIWLRPRAVIRDALTHDLHKRAVVILSLIFGFLTTLSYQRLQTFTLLGEVSLFQLFLIGIIGSFFGPILYYGAGALVGRIGSLYGGNGDVTATRKSLLFALFMPGILLGFFKVGYFTIIALNLHFFKSATLTPILQAYSFLIGIADVWIMVVFLIALAEAQQVKLWRAFLVLTVFIGIGFICVIALDLLVQLFV</sequence>
<dbReference type="RefSeq" id="WP_090776597.1">
    <property type="nucleotide sequence ID" value="NZ_FMYM01000013.1"/>
</dbReference>